<organism evidence="8 9">
    <name type="scientific">Parablautia muri</name>
    <dbReference type="NCBI Taxonomy" id="2320879"/>
    <lineage>
        <taxon>Bacteria</taxon>
        <taxon>Bacillati</taxon>
        <taxon>Bacillota</taxon>
        <taxon>Clostridia</taxon>
        <taxon>Lachnospirales</taxon>
        <taxon>Lachnospiraceae</taxon>
        <taxon>Parablautia</taxon>
    </lineage>
</organism>
<evidence type="ECO:0000256" key="5">
    <source>
        <dbReference type="ARBA" id="ARBA00023136"/>
    </source>
</evidence>
<gene>
    <name evidence="8" type="ORF">D5281_08540</name>
</gene>
<keyword evidence="2" id="KW-1003">Cell membrane</keyword>
<feature type="transmembrane region" description="Helical" evidence="6">
    <location>
        <begin position="233"/>
        <end position="250"/>
    </location>
</feature>
<feature type="transmembrane region" description="Helical" evidence="6">
    <location>
        <begin position="332"/>
        <end position="352"/>
    </location>
</feature>
<evidence type="ECO:0000259" key="7">
    <source>
        <dbReference type="SMART" id="SM00849"/>
    </source>
</evidence>
<dbReference type="InterPro" id="IPR004797">
    <property type="entry name" value="Competence_ComEC/Rec2"/>
</dbReference>
<keyword evidence="3 6" id="KW-0812">Transmembrane</keyword>
<name>A0A9X5BEX0_9FIRM</name>
<dbReference type="RefSeq" id="WP_160559728.1">
    <property type="nucleotide sequence ID" value="NZ_QZDT01000010.1"/>
</dbReference>
<dbReference type="InterPro" id="IPR025405">
    <property type="entry name" value="DUF4131"/>
</dbReference>
<dbReference type="NCBIfam" id="TIGR00361">
    <property type="entry name" value="ComEC_Rec2"/>
    <property type="match status" value="1"/>
</dbReference>
<dbReference type="Gene3D" id="3.60.15.10">
    <property type="entry name" value="Ribonuclease Z/Hydroxyacylglutathione hydrolase-like"/>
    <property type="match status" value="1"/>
</dbReference>
<feature type="transmembrane region" description="Helical" evidence="6">
    <location>
        <begin position="201"/>
        <end position="221"/>
    </location>
</feature>
<dbReference type="InterPro" id="IPR035681">
    <property type="entry name" value="ComA-like_MBL"/>
</dbReference>
<dbReference type="PANTHER" id="PTHR30619:SF1">
    <property type="entry name" value="RECOMBINATION PROTEIN 2"/>
    <property type="match status" value="1"/>
</dbReference>
<feature type="transmembrane region" description="Helical" evidence="6">
    <location>
        <begin position="278"/>
        <end position="295"/>
    </location>
</feature>
<keyword evidence="5 6" id="KW-0472">Membrane</keyword>
<dbReference type="SMART" id="SM00849">
    <property type="entry name" value="Lactamase_B"/>
    <property type="match status" value="1"/>
</dbReference>
<proteinExistence type="predicted"/>
<dbReference type="SUPFAM" id="SSF56281">
    <property type="entry name" value="Metallo-hydrolase/oxidoreductase"/>
    <property type="match status" value="1"/>
</dbReference>
<evidence type="ECO:0000256" key="3">
    <source>
        <dbReference type="ARBA" id="ARBA00022692"/>
    </source>
</evidence>
<keyword evidence="9" id="KW-1185">Reference proteome</keyword>
<dbReference type="OrthoDB" id="9761531at2"/>
<dbReference type="NCBIfam" id="TIGR00360">
    <property type="entry name" value="ComEC_N-term"/>
    <property type="match status" value="1"/>
</dbReference>
<evidence type="ECO:0000313" key="9">
    <source>
        <dbReference type="Proteomes" id="UP001154420"/>
    </source>
</evidence>
<protein>
    <submittedName>
        <fullName evidence="8">DNA internalization-related competence protein ComEC/Rec2</fullName>
    </submittedName>
</protein>
<dbReference type="Pfam" id="PF03772">
    <property type="entry name" value="Competence"/>
    <property type="match status" value="1"/>
</dbReference>
<comment type="subcellular location">
    <subcellularLocation>
        <location evidence="1">Cell membrane</location>
        <topology evidence="1">Multi-pass membrane protein</topology>
    </subcellularLocation>
</comment>
<feature type="transmembrane region" description="Helical" evidence="6">
    <location>
        <begin position="301"/>
        <end position="320"/>
    </location>
</feature>
<feature type="domain" description="Metallo-beta-lactamase" evidence="7">
    <location>
        <begin position="479"/>
        <end position="689"/>
    </location>
</feature>
<dbReference type="AlphaFoldDB" id="A0A9X5BEX0"/>
<dbReference type="CDD" id="cd07731">
    <property type="entry name" value="ComA-like_MBL-fold"/>
    <property type="match status" value="1"/>
</dbReference>
<sequence>MGRRPLGVCCLAVTAFLFVLVHIKPVPFTDYSVFQKKNVTVMGRVYRKEIREQKAKESLVLYLKLFSPGKDDAVQAADTGPPGERVICYLRAGEQEPEIGSVVQLKGKMACFERASNPGQFDAYSYYQISGISYRLNQAIVLAKTTKYNGFMEGVYRLRRLLSHVLEENLPEKEASVMQTILLGEKEGLDRDLKALYQRNGIVHILAISGLHISMLGMGLYKLLRKCGVPMKLAAAVSMALMVFYCVMTGFSVSAVRAVLMFCLQMAAVLAKRTYDMLTALGIAAVLILLSQPLYLYHSGFVFSFGCVLGIGLVLPSLIEEGEFVKKPVIKEIAGGLGVVVITLPIYLWFYYQFPVYSVVLNLLVIPLMSFLMGAGLFVLALGILWPFGVMPFRFVIKIILMLYEGACGGCDNLPGRLLTTGRPAVWQVVVYVMVLVFLVMYKKKLHMAVKWGIVAVAVVILTLHPRAGLKVIFLDVGQGDSIYIENEGRSSYLVDGGSSSVSSVGLYRIIPFLKSQGVSELEAVFVTHPDEDHCNGIMELLKEGALQGIKVKHLVLPDIAKEGRGGSYKELEQAAGAAGIVVSYISRGQKISDGRLMLTCLHPSRGYQAGDANAYSIVLELTYGNFIAMLTGDVEGEGEQEMVGFWQEEQETDKITVLKAAHHGSRNSTPEDFLDCTSPMYTVISCGENNSYGHPHRELMERLGKQETKILITYETGAVTFTTDGRKVKLRKFLNE</sequence>
<feature type="transmembrane region" description="Helical" evidence="6">
    <location>
        <begin position="364"/>
        <end position="388"/>
    </location>
</feature>
<reference evidence="8" key="1">
    <citation type="submission" date="2018-09" db="EMBL/GenBank/DDBJ databases">
        <title>Murine metabolic-syndrome-specific gut microbial biobank.</title>
        <authorList>
            <person name="Liu C."/>
        </authorList>
    </citation>
    <scope>NUCLEOTIDE SEQUENCE</scope>
    <source>
        <strain evidence="8">D42-62</strain>
    </source>
</reference>
<dbReference type="GO" id="GO:0030420">
    <property type="term" value="P:establishment of competence for transformation"/>
    <property type="evidence" value="ECO:0007669"/>
    <property type="project" value="InterPro"/>
</dbReference>
<accession>A0A9X5BEX0</accession>
<comment type="caution">
    <text evidence="8">The sequence shown here is derived from an EMBL/GenBank/DDBJ whole genome shotgun (WGS) entry which is preliminary data.</text>
</comment>
<dbReference type="GO" id="GO:0005886">
    <property type="term" value="C:plasma membrane"/>
    <property type="evidence" value="ECO:0007669"/>
    <property type="project" value="UniProtKB-SubCell"/>
</dbReference>
<dbReference type="Pfam" id="PF13567">
    <property type="entry name" value="DUF4131"/>
    <property type="match status" value="1"/>
</dbReference>
<feature type="transmembrane region" description="Helical" evidence="6">
    <location>
        <begin position="448"/>
        <end position="465"/>
    </location>
</feature>
<feature type="transmembrane region" description="Helical" evidence="6">
    <location>
        <begin position="425"/>
        <end position="442"/>
    </location>
</feature>
<dbReference type="Pfam" id="PF00753">
    <property type="entry name" value="Lactamase_B"/>
    <property type="match status" value="1"/>
</dbReference>
<evidence type="ECO:0000256" key="6">
    <source>
        <dbReference type="SAM" id="Phobius"/>
    </source>
</evidence>
<evidence type="ECO:0000313" key="8">
    <source>
        <dbReference type="EMBL" id="NBJ92640.1"/>
    </source>
</evidence>
<dbReference type="InterPro" id="IPR004477">
    <property type="entry name" value="ComEC_N"/>
</dbReference>
<dbReference type="InterPro" id="IPR036866">
    <property type="entry name" value="RibonucZ/Hydroxyglut_hydro"/>
</dbReference>
<evidence type="ECO:0000256" key="4">
    <source>
        <dbReference type="ARBA" id="ARBA00022989"/>
    </source>
</evidence>
<keyword evidence="4 6" id="KW-1133">Transmembrane helix</keyword>
<evidence type="ECO:0000256" key="2">
    <source>
        <dbReference type="ARBA" id="ARBA00022475"/>
    </source>
</evidence>
<dbReference type="Proteomes" id="UP001154420">
    <property type="component" value="Unassembled WGS sequence"/>
</dbReference>
<dbReference type="InterPro" id="IPR001279">
    <property type="entry name" value="Metallo-B-lactamas"/>
</dbReference>
<dbReference type="PANTHER" id="PTHR30619">
    <property type="entry name" value="DNA INTERNALIZATION/COMPETENCE PROTEIN COMEC/REC2"/>
    <property type="match status" value="1"/>
</dbReference>
<evidence type="ECO:0000256" key="1">
    <source>
        <dbReference type="ARBA" id="ARBA00004651"/>
    </source>
</evidence>
<dbReference type="InterPro" id="IPR052159">
    <property type="entry name" value="Competence_DNA_uptake"/>
</dbReference>
<dbReference type="EMBL" id="QZDT01000010">
    <property type="protein sequence ID" value="NBJ92640.1"/>
    <property type="molecule type" value="Genomic_DNA"/>
</dbReference>